<dbReference type="RefSeq" id="WP_346758780.1">
    <property type="nucleotide sequence ID" value="NZ_JAUJEB010000003.1"/>
</dbReference>
<dbReference type="PANTHER" id="PTHR22762:SF120">
    <property type="entry name" value="HETEROGLYCAN GLUCOSIDASE 1"/>
    <property type="match status" value="1"/>
</dbReference>
<reference evidence="6" key="1">
    <citation type="submission" date="2023-06" db="EMBL/GenBank/DDBJ databases">
        <title>Genomic of Agaribacillus aureum.</title>
        <authorList>
            <person name="Wang G."/>
        </authorList>
    </citation>
    <scope>NUCLEOTIDE SEQUENCE</scope>
    <source>
        <strain evidence="6">BMA12</strain>
    </source>
</reference>
<feature type="signal peptide" evidence="3">
    <location>
        <begin position="1"/>
        <end position="22"/>
    </location>
</feature>
<evidence type="ECO:0000256" key="3">
    <source>
        <dbReference type="SAM" id="SignalP"/>
    </source>
</evidence>
<dbReference type="Gene3D" id="3.20.20.80">
    <property type="entry name" value="Glycosidases"/>
    <property type="match status" value="2"/>
</dbReference>
<organism evidence="6 7">
    <name type="scientific">Agaribacillus aureus</name>
    <dbReference type="NCBI Taxonomy" id="3051825"/>
    <lineage>
        <taxon>Bacteria</taxon>
        <taxon>Pseudomonadati</taxon>
        <taxon>Bacteroidota</taxon>
        <taxon>Cytophagia</taxon>
        <taxon>Cytophagales</taxon>
        <taxon>Splendidivirgaceae</taxon>
        <taxon>Agaribacillus</taxon>
    </lineage>
</organism>
<dbReference type="InterPro" id="IPR017853">
    <property type="entry name" value="GH"/>
</dbReference>
<evidence type="ECO:0000259" key="5">
    <source>
        <dbReference type="Pfam" id="PF21365"/>
    </source>
</evidence>
<dbReference type="InterPro" id="IPR013780">
    <property type="entry name" value="Glyco_hydro_b"/>
</dbReference>
<dbReference type="PROSITE" id="PS51257">
    <property type="entry name" value="PROKAR_LIPOPROTEIN"/>
    <property type="match status" value="1"/>
</dbReference>
<dbReference type="Pfam" id="PF01055">
    <property type="entry name" value="Glyco_hydro_31_2nd"/>
    <property type="match status" value="1"/>
</dbReference>
<dbReference type="InterPro" id="IPR048395">
    <property type="entry name" value="Glyco_hydro_31_C"/>
</dbReference>
<dbReference type="EMBL" id="JAUJEB010000003">
    <property type="protein sequence ID" value="MDN5213441.1"/>
    <property type="molecule type" value="Genomic_DNA"/>
</dbReference>
<keyword evidence="2" id="KW-0326">Glycosidase</keyword>
<dbReference type="GO" id="GO:0016787">
    <property type="term" value="F:hydrolase activity"/>
    <property type="evidence" value="ECO:0007669"/>
    <property type="project" value="UniProtKB-KW"/>
</dbReference>
<accession>A0ABT8LAM8</accession>
<gene>
    <name evidence="6" type="ORF">QQ020_15330</name>
</gene>
<comment type="similarity">
    <text evidence="1 2">Belongs to the glycosyl hydrolase 31 family.</text>
</comment>
<name>A0ABT8LAM8_9BACT</name>
<proteinExistence type="inferred from homology"/>
<evidence type="ECO:0000313" key="7">
    <source>
        <dbReference type="Proteomes" id="UP001172083"/>
    </source>
</evidence>
<feature type="domain" description="Glycoside hydrolase family 31 TIM barrel" evidence="4">
    <location>
        <begin position="261"/>
        <end position="421"/>
    </location>
</feature>
<dbReference type="InterPro" id="IPR000322">
    <property type="entry name" value="Glyco_hydro_31_TIM"/>
</dbReference>
<dbReference type="Pfam" id="PF21365">
    <property type="entry name" value="Glyco_hydro_31_3rd"/>
    <property type="match status" value="1"/>
</dbReference>
<dbReference type="PANTHER" id="PTHR22762">
    <property type="entry name" value="ALPHA-GLUCOSIDASE"/>
    <property type="match status" value="1"/>
</dbReference>
<keyword evidence="3" id="KW-0732">Signal</keyword>
<evidence type="ECO:0000259" key="4">
    <source>
        <dbReference type="Pfam" id="PF01055"/>
    </source>
</evidence>
<keyword evidence="7" id="KW-1185">Reference proteome</keyword>
<protein>
    <submittedName>
        <fullName evidence="6">Glycoside hydrolase family 31 protein</fullName>
    </submittedName>
</protein>
<evidence type="ECO:0000313" key="6">
    <source>
        <dbReference type="EMBL" id="MDN5213441.1"/>
    </source>
</evidence>
<evidence type="ECO:0000256" key="1">
    <source>
        <dbReference type="ARBA" id="ARBA00007806"/>
    </source>
</evidence>
<dbReference type="SUPFAM" id="SSF51445">
    <property type="entry name" value="(Trans)glycosidases"/>
    <property type="match status" value="1"/>
</dbReference>
<keyword evidence="2 6" id="KW-0378">Hydrolase</keyword>
<sequence length="731" mass="81602">MKINAMWLLLACWFAAFGCSSKQDRANDQQVPALKGAQARLFVEKKGFRYDFRKLDGTPLVPAHPVSGIVFMGSEVVSSEEIEQTAGNVDKKVFLVTNATGDKARVEVSFINNLATFKIIPQAKGLVTISLRLGGMPLAHGLGDAGAYGESFNLIENKASEYPIENNGGIQRWASTFTIFPKNSLAGVFFDDGKKTVVLSASEYEMNITRAGGATFHYLLGDPAAIYKSYKKLRTLAGYKDVQPKPRFFELGWESWDALGWNTNQKTVQAILQKFHHHGYPIRWAVTGSGFWETGGTTTSFGRWGEKFPNPQVFKTWMHQHDIKWLIGLRTNFVPAGGPFYPVTEKRDKNLVVKAFNGNDLSVEAKEKGFLVKHADGEALKITSNIFPIVPSYLLDGNTPGAALWYEDLFRKWEVDGIKEDTMMDIDSLTDIFNLPMIEIARKGGLVMARNGEFIAPGTLLRVNDTNVGQITKRIPINYLQYAACGFPNVYSDVAGVHNMHRVEDADRSVRHTWLLALTSGLAVGAYPDKWPVEKKQAFKEAIDFHASMVPYMYSAAMNGYENGYPYTLTPITIAFPGDSTVAKLAHFQWMIGGSLMAAPLLKNHTSNKMDVYLPTGIWFDYEGKDKYMGPVMLEDIDVPLDRIPCFIGGKGILIERKNNQLLGRIYPVAKKAKETFIGLDGETQNIITIDNPDWENFKIVDTITGQEVSFTSVHHTFQFEIISGHNYLIK</sequence>
<dbReference type="SUPFAM" id="SSF51011">
    <property type="entry name" value="Glycosyl hydrolase domain"/>
    <property type="match status" value="1"/>
</dbReference>
<dbReference type="Gene3D" id="2.60.40.1180">
    <property type="entry name" value="Golgi alpha-mannosidase II"/>
    <property type="match status" value="1"/>
</dbReference>
<comment type="caution">
    <text evidence="6">The sequence shown here is derived from an EMBL/GenBank/DDBJ whole genome shotgun (WGS) entry which is preliminary data.</text>
</comment>
<feature type="chain" id="PRO_5045841701" evidence="3">
    <location>
        <begin position="23"/>
        <end position="731"/>
    </location>
</feature>
<dbReference type="Proteomes" id="UP001172083">
    <property type="component" value="Unassembled WGS sequence"/>
</dbReference>
<feature type="domain" description="Glycosyl hydrolase family 31 C-terminal" evidence="5">
    <location>
        <begin position="569"/>
        <end position="653"/>
    </location>
</feature>
<evidence type="ECO:0000256" key="2">
    <source>
        <dbReference type="RuleBase" id="RU361185"/>
    </source>
</evidence>